<evidence type="ECO:0000256" key="7">
    <source>
        <dbReference type="ARBA" id="ARBA00048881"/>
    </source>
</evidence>
<dbReference type="GeneID" id="19252269"/>
<keyword evidence="5" id="KW-0470">Melanin biosynthesis</keyword>
<evidence type="ECO:0000313" key="11">
    <source>
        <dbReference type="Proteomes" id="UP000002499"/>
    </source>
</evidence>
<dbReference type="PANTHER" id="PTHR11474:SF76">
    <property type="entry name" value="SHKT DOMAIN-CONTAINING PROTEIN"/>
    <property type="match status" value="1"/>
</dbReference>
<dbReference type="InterPro" id="IPR002227">
    <property type="entry name" value="Tyrosinase_Cu-bd"/>
</dbReference>
<dbReference type="AlphaFoldDB" id="E9EDL0"/>
<dbReference type="Pfam" id="PF00264">
    <property type="entry name" value="Tyrosinase"/>
    <property type="match status" value="1"/>
</dbReference>
<accession>E9EDL0</accession>
<evidence type="ECO:0000256" key="2">
    <source>
        <dbReference type="ARBA" id="ARBA00011906"/>
    </source>
</evidence>
<evidence type="ECO:0000256" key="4">
    <source>
        <dbReference type="ARBA" id="ARBA00023008"/>
    </source>
</evidence>
<comment type="catalytic activity">
    <reaction evidence="6">
        <text>2 L-dopa + O2 = 2 L-dopaquinone + 2 H2O</text>
        <dbReference type="Rhea" id="RHEA:34287"/>
        <dbReference type="ChEBI" id="CHEBI:15377"/>
        <dbReference type="ChEBI" id="CHEBI:15379"/>
        <dbReference type="ChEBI" id="CHEBI:57504"/>
        <dbReference type="ChEBI" id="CHEBI:57924"/>
        <dbReference type="EC" id="1.14.18.1"/>
    </reaction>
</comment>
<dbReference type="InterPro" id="IPR008922">
    <property type="entry name" value="Di-copper_centre_dom_sf"/>
</dbReference>
<dbReference type="OrthoDB" id="6132182at2759"/>
<dbReference type="OMA" id="FWQWQLR"/>
<dbReference type="GO" id="GO:0042438">
    <property type="term" value="P:melanin biosynthetic process"/>
    <property type="evidence" value="ECO:0007669"/>
    <property type="project" value="UniProtKB-KW"/>
</dbReference>
<evidence type="ECO:0000256" key="1">
    <source>
        <dbReference type="ARBA" id="ARBA00009928"/>
    </source>
</evidence>
<reference evidence="10 11" key="1">
    <citation type="journal article" date="2011" name="PLoS Genet.">
        <title>Genome sequencing and comparative transcriptomics of the model entomopathogenic fungi Metarhizium anisopliae and M. acridum.</title>
        <authorList>
            <person name="Gao Q."/>
            <person name="Jin K."/>
            <person name="Ying S.H."/>
            <person name="Zhang Y."/>
            <person name="Xiao G."/>
            <person name="Shang Y."/>
            <person name="Duan Z."/>
            <person name="Hu X."/>
            <person name="Xie X.Q."/>
            <person name="Zhou G."/>
            <person name="Peng G."/>
            <person name="Luo Z."/>
            <person name="Huang W."/>
            <person name="Wang B."/>
            <person name="Fang W."/>
            <person name="Wang S."/>
            <person name="Zhong Y."/>
            <person name="Ma L.J."/>
            <person name="St Leger R.J."/>
            <person name="Zhao G.P."/>
            <person name="Pei Y."/>
            <person name="Feng M.G."/>
            <person name="Xia Y."/>
            <person name="Wang C."/>
        </authorList>
    </citation>
    <scope>NUCLEOTIDE SEQUENCE [LARGE SCALE GENOMIC DNA]</scope>
    <source>
        <strain evidence="10 11">CQMa 102</strain>
    </source>
</reference>
<evidence type="ECO:0000256" key="6">
    <source>
        <dbReference type="ARBA" id="ARBA00048233"/>
    </source>
</evidence>
<keyword evidence="11" id="KW-1185">Reference proteome</keyword>
<dbReference type="PANTHER" id="PTHR11474">
    <property type="entry name" value="TYROSINASE FAMILY MEMBER"/>
    <property type="match status" value="1"/>
</dbReference>
<dbReference type="Gene3D" id="1.10.1280.10">
    <property type="entry name" value="Di-copper center containing domain from catechol oxidase"/>
    <property type="match status" value="1"/>
</dbReference>
<evidence type="ECO:0000259" key="8">
    <source>
        <dbReference type="PROSITE" id="PS00497"/>
    </source>
</evidence>
<sequence>MAKLRIRQSIQHIQYLYDSNTDRSVLEKLIKAWRGIQALPPYHPNSYFRIGGFHGEPFRGPGVSDTNWWGGYCNHGNVLFPTWHRAYLLRLEEALRSIEGCEDVTLPFWDETFDLDHPIPDILTSPTFPLDGGPRNPLYSYTLQKTLYENVAGNRYTKPEGYTTVRYPLSGLVGTPKEAEETKVHNAKYDDPKARNKILNDNVSAWLKGTVKITHDGGEKTMYPDTYSVAARLRLCLAAPNYTVFSNTSSQCQWITDHGSHNPDYVVSLESPHNAIHLAVGGFYHRGVYDADAILGANGDMGDNETAGFDPIFFLHHCFVDYVFWTWQKRASKTQPGSLTVIKGYHGTVVEEHDGLPYLAPGTTLDNTTPLYPFRTARDAYYTSDDVTDIEGQLGYTYARGSLDHVPEGPRSGHLGAIDAEMAAIKRVRNVSRADYPGSFVIRTYIRHPRTEEQIEIGREPVLSRRNIAACRNCQNKLDVDSLVPVYKGMLDALGVKEIPEAWAEIHTHDQLRLREPWPGSHRKPIVDDL</sequence>
<keyword evidence="4" id="KW-0186">Copper</keyword>
<protein>
    <recommendedName>
        <fullName evidence="2">tyrosinase</fullName>
        <ecNumber evidence="2">1.14.18.1</ecNumber>
    </recommendedName>
</protein>
<organism evidence="11">
    <name type="scientific">Metarhizium acridum (strain CQMa 102)</name>
    <dbReference type="NCBI Taxonomy" id="655827"/>
    <lineage>
        <taxon>Eukaryota</taxon>
        <taxon>Fungi</taxon>
        <taxon>Dikarya</taxon>
        <taxon>Ascomycota</taxon>
        <taxon>Pezizomycotina</taxon>
        <taxon>Sordariomycetes</taxon>
        <taxon>Hypocreomycetidae</taxon>
        <taxon>Hypocreales</taxon>
        <taxon>Clavicipitaceae</taxon>
        <taxon>Metarhizium</taxon>
    </lineage>
</organism>
<dbReference type="EC" id="1.14.18.1" evidence="2"/>
<dbReference type="EMBL" id="GL698559">
    <property type="protein sequence ID" value="EFY86006.1"/>
    <property type="molecule type" value="Genomic_DNA"/>
</dbReference>
<gene>
    <name evidence="10" type="ORF">MAC_07958</name>
</gene>
<comment type="similarity">
    <text evidence="1">Belongs to the tyrosinase family.</text>
</comment>
<dbReference type="InterPro" id="IPR050316">
    <property type="entry name" value="Tyrosinase/Hemocyanin"/>
</dbReference>
<feature type="domain" description="Tyrosinase copper-binding" evidence="8">
    <location>
        <begin position="75"/>
        <end position="92"/>
    </location>
</feature>
<dbReference type="PROSITE" id="PS00498">
    <property type="entry name" value="TYROSINASE_2"/>
    <property type="match status" value="1"/>
</dbReference>
<dbReference type="eggNOG" id="ENOG502RF7P">
    <property type="taxonomic scope" value="Eukaryota"/>
</dbReference>
<dbReference type="GO" id="GO:0004503">
    <property type="term" value="F:tyrosinase activity"/>
    <property type="evidence" value="ECO:0007669"/>
    <property type="project" value="UniProtKB-EC"/>
</dbReference>
<comment type="catalytic activity">
    <reaction evidence="7">
        <text>L-tyrosine + O2 = L-dopaquinone + H2O</text>
        <dbReference type="Rhea" id="RHEA:18117"/>
        <dbReference type="ChEBI" id="CHEBI:15377"/>
        <dbReference type="ChEBI" id="CHEBI:15379"/>
        <dbReference type="ChEBI" id="CHEBI:57924"/>
        <dbReference type="ChEBI" id="CHEBI:58315"/>
        <dbReference type="EC" id="1.14.18.1"/>
    </reaction>
</comment>
<dbReference type="PRINTS" id="PR00092">
    <property type="entry name" value="TYROSINASE"/>
</dbReference>
<evidence type="ECO:0000259" key="9">
    <source>
        <dbReference type="PROSITE" id="PS00498"/>
    </source>
</evidence>
<dbReference type="PROSITE" id="PS00497">
    <property type="entry name" value="TYROSINASE_1"/>
    <property type="match status" value="1"/>
</dbReference>
<name>E9EDL0_METAQ</name>
<evidence type="ECO:0000256" key="3">
    <source>
        <dbReference type="ARBA" id="ARBA00022723"/>
    </source>
</evidence>
<proteinExistence type="inferred from homology"/>
<dbReference type="InParanoid" id="E9EDL0"/>
<dbReference type="KEGG" id="maw:19252269"/>
<feature type="domain" description="Tyrosinase copper-binding" evidence="9">
    <location>
        <begin position="310"/>
        <end position="321"/>
    </location>
</feature>
<dbReference type="HOGENOM" id="CLU_026096_0_0_1"/>
<dbReference type="SUPFAM" id="SSF48056">
    <property type="entry name" value="Di-copper centre-containing domain"/>
    <property type="match status" value="1"/>
</dbReference>
<dbReference type="GO" id="GO:0046872">
    <property type="term" value="F:metal ion binding"/>
    <property type="evidence" value="ECO:0007669"/>
    <property type="project" value="UniProtKB-KW"/>
</dbReference>
<dbReference type="STRING" id="655827.E9EDL0"/>
<evidence type="ECO:0000256" key="5">
    <source>
        <dbReference type="ARBA" id="ARBA00023101"/>
    </source>
</evidence>
<keyword evidence="3" id="KW-0479">Metal-binding</keyword>
<dbReference type="Proteomes" id="UP000002499">
    <property type="component" value="Unassembled WGS sequence"/>
</dbReference>
<evidence type="ECO:0000313" key="10">
    <source>
        <dbReference type="EMBL" id="EFY86006.1"/>
    </source>
</evidence>